<dbReference type="GO" id="GO:0000122">
    <property type="term" value="P:negative regulation of transcription by RNA polymerase II"/>
    <property type="evidence" value="ECO:0007669"/>
    <property type="project" value="EnsemblFungi"/>
</dbReference>
<protein>
    <recommendedName>
        <fullName evidence="4">Kinase</fullName>
        <ecNumber evidence="4">2.7.-.-</ecNumber>
    </recommendedName>
</protein>
<comment type="similarity">
    <text evidence="1 4">Belongs to the inositol phosphokinase (IPK) family.</text>
</comment>
<evidence type="ECO:0000256" key="1">
    <source>
        <dbReference type="ARBA" id="ARBA00007374"/>
    </source>
</evidence>
<evidence type="ECO:0000256" key="3">
    <source>
        <dbReference type="ARBA" id="ARBA00022777"/>
    </source>
</evidence>
<dbReference type="GO" id="GO:0000824">
    <property type="term" value="F:inositol-1,4,5,6-tetrakisphosphate 3-kinase activity"/>
    <property type="evidence" value="ECO:0007669"/>
    <property type="project" value="EnsemblFungi"/>
</dbReference>
<dbReference type="OrthoDB" id="338650at2759"/>
<dbReference type="GO" id="GO:0000825">
    <property type="term" value="F:inositol-1,3,4,5-tetrakisphosphate 6-kinase activity"/>
    <property type="evidence" value="ECO:0007669"/>
    <property type="project" value="EnsemblFungi"/>
</dbReference>
<feature type="compositionally biased region" description="Basic and acidic residues" evidence="5">
    <location>
        <begin position="1"/>
        <end position="14"/>
    </location>
</feature>
<proteinExistence type="inferred from homology"/>
<gene>
    <name evidence="6" type="ORF">LADA_0C01508G</name>
</gene>
<dbReference type="InterPro" id="IPR038286">
    <property type="entry name" value="IPK_sf"/>
</dbReference>
<dbReference type="GO" id="GO:0032958">
    <property type="term" value="P:inositol phosphate biosynthetic process"/>
    <property type="evidence" value="ECO:0007669"/>
    <property type="project" value="EnsemblFungi"/>
</dbReference>
<dbReference type="STRING" id="1266660.A0A1G4IXQ4"/>
<evidence type="ECO:0000256" key="5">
    <source>
        <dbReference type="SAM" id="MobiDB-lite"/>
    </source>
</evidence>
<dbReference type="SUPFAM" id="SSF56104">
    <property type="entry name" value="SAICAR synthase-like"/>
    <property type="match status" value="1"/>
</dbReference>
<evidence type="ECO:0000313" key="6">
    <source>
        <dbReference type="EMBL" id="SCU81862.1"/>
    </source>
</evidence>
<dbReference type="GO" id="GO:0005634">
    <property type="term" value="C:nucleus"/>
    <property type="evidence" value="ECO:0007669"/>
    <property type="project" value="EnsemblFungi"/>
</dbReference>
<evidence type="ECO:0000256" key="4">
    <source>
        <dbReference type="RuleBase" id="RU363090"/>
    </source>
</evidence>
<evidence type="ECO:0000313" key="7">
    <source>
        <dbReference type="Proteomes" id="UP000190274"/>
    </source>
</evidence>
<evidence type="ECO:0000256" key="2">
    <source>
        <dbReference type="ARBA" id="ARBA00022679"/>
    </source>
</evidence>
<dbReference type="Pfam" id="PF03770">
    <property type="entry name" value="IPK"/>
    <property type="match status" value="1"/>
</dbReference>
<dbReference type="GO" id="GO:0000827">
    <property type="term" value="F:inositol-1,3,4,5,6-pentakisphosphate kinase activity"/>
    <property type="evidence" value="ECO:0007669"/>
    <property type="project" value="EnsemblFungi"/>
</dbReference>
<dbReference type="Proteomes" id="UP000190274">
    <property type="component" value="Chromosome C"/>
</dbReference>
<keyword evidence="2 4" id="KW-0808">Transferase</keyword>
<dbReference type="PANTHER" id="PTHR12400:SF103">
    <property type="entry name" value="INOSITOL POLYPHOSPHATE MULTIKINASE"/>
    <property type="match status" value="1"/>
</dbReference>
<organism evidence="6 7">
    <name type="scientific">Lachancea dasiensis</name>
    <dbReference type="NCBI Taxonomy" id="1072105"/>
    <lineage>
        <taxon>Eukaryota</taxon>
        <taxon>Fungi</taxon>
        <taxon>Dikarya</taxon>
        <taxon>Ascomycota</taxon>
        <taxon>Saccharomycotina</taxon>
        <taxon>Saccharomycetes</taxon>
        <taxon>Saccharomycetales</taxon>
        <taxon>Saccharomycetaceae</taxon>
        <taxon>Lachancea</taxon>
    </lineage>
</organism>
<sequence length="350" mass="39360">MAPDYLKAHTDGKQIPKGTTPGRRSRWGVHGCQRNFVFKPSTPAEIEFYQNIQSKTTSSDDDAGQQVPLAAWMPTFVGTLVTGVAENVSIESWAPHTDPELAAHLASLRTNPGLVPKENPILVLENLLVGFSKPNILDIKLGRVLYDELVSEDKKLRMQKVSNETTSGSLGIRICGIKMQRTSKTELLNPSFYQMDEENYVAINKLYGRALAGEEVDDAFKLFFGNENLSEDQIRILYNVFYKRLMLFYNTLLDEEIRMVSSSLLFIYEGDSACWEELNNEHELVKGSILSYLSDSDEEEEADEKQKYLSSLSLIDFAHSTLQPGAGYDENVIVGVESLLKVFERLTTSH</sequence>
<dbReference type="GO" id="GO:0005737">
    <property type="term" value="C:cytoplasm"/>
    <property type="evidence" value="ECO:0007669"/>
    <property type="project" value="TreeGrafter"/>
</dbReference>
<keyword evidence="3 4" id="KW-0418">Kinase</keyword>
<dbReference type="GO" id="GO:0000821">
    <property type="term" value="P:regulation of arginine metabolic process"/>
    <property type="evidence" value="ECO:0007669"/>
    <property type="project" value="EnsemblFungi"/>
</dbReference>
<dbReference type="Gene3D" id="3.30.470.160">
    <property type="entry name" value="Inositol polyphosphate kinase"/>
    <property type="match status" value="1"/>
</dbReference>
<accession>A0A1G4IXQ4</accession>
<dbReference type="GO" id="GO:0045944">
    <property type="term" value="P:positive regulation of transcription by RNA polymerase II"/>
    <property type="evidence" value="ECO:0007669"/>
    <property type="project" value="EnsemblFungi"/>
</dbReference>
<dbReference type="GO" id="GO:0030674">
    <property type="term" value="F:protein-macromolecule adaptor activity"/>
    <property type="evidence" value="ECO:0007669"/>
    <property type="project" value="EnsemblFungi"/>
</dbReference>
<dbReference type="GO" id="GO:0050821">
    <property type="term" value="P:protein stabilization"/>
    <property type="evidence" value="ECO:0007669"/>
    <property type="project" value="EnsemblFungi"/>
</dbReference>
<name>A0A1G4IXQ4_9SACH</name>
<dbReference type="InterPro" id="IPR005522">
    <property type="entry name" value="IPK"/>
</dbReference>
<feature type="region of interest" description="Disordered" evidence="5">
    <location>
        <begin position="1"/>
        <end position="25"/>
    </location>
</feature>
<dbReference type="EC" id="2.7.-.-" evidence="4"/>
<dbReference type="GO" id="GO:0016303">
    <property type="term" value="F:1-phosphatidylinositol-3-kinase activity"/>
    <property type="evidence" value="ECO:0007669"/>
    <property type="project" value="EnsemblFungi"/>
</dbReference>
<reference evidence="7" key="1">
    <citation type="submission" date="2016-03" db="EMBL/GenBank/DDBJ databases">
        <authorList>
            <person name="Devillers H."/>
        </authorList>
    </citation>
    <scope>NUCLEOTIDE SEQUENCE [LARGE SCALE GENOMIC DNA]</scope>
</reference>
<dbReference type="GO" id="GO:0008440">
    <property type="term" value="F:inositol-1,4,5-trisphosphate 3-kinase activity"/>
    <property type="evidence" value="ECO:0007669"/>
    <property type="project" value="EnsemblFungi"/>
</dbReference>
<dbReference type="GO" id="GO:0000823">
    <property type="term" value="F:inositol-1,4,5-trisphosphate 6-kinase activity"/>
    <property type="evidence" value="ECO:0007669"/>
    <property type="project" value="EnsemblFungi"/>
</dbReference>
<dbReference type="PANTHER" id="PTHR12400">
    <property type="entry name" value="INOSITOL POLYPHOSPHATE KINASE"/>
    <property type="match status" value="1"/>
</dbReference>
<dbReference type="AlphaFoldDB" id="A0A1G4IXQ4"/>
<keyword evidence="7" id="KW-1185">Reference proteome</keyword>
<dbReference type="GO" id="GO:0016236">
    <property type="term" value="P:macroautophagy"/>
    <property type="evidence" value="ECO:0007669"/>
    <property type="project" value="EnsemblFungi"/>
</dbReference>
<dbReference type="EMBL" id="LT598459">
    <property type="protein sequence ID" value="SCU81862.1"/>
    <property type="molecule type" value="Genomic_DNA"/>
</dbReference>